<keyword evidence="1" id="KW-0326">Glycosidase</keyword>
<protein>
    <submittedName>
        <fullName evidence="1">Six-hairpin glycosidase</fullName>
    </submittedName>
</protein>
<dbReference type="EMBL" id="JABWDJ010000427">
    <property type="protein sequence ID" value="NVB76389.1"/>
    <property type="molecule type" value="Genomic_DNA"/>
</dbReference>
<comment type="caution">
    <text evidence="1">The sequence shown here is derived from an EMBL/GenBank/DDBJ whole genome shotgun (WGS) entry which is preliminary data.</text>
</comment>
<dbReference type="GO" id="GO:0016798">
    <property type="term" value="F:hydrolase activity, acting on glycosyl bonds"/>
    <property type="evidence" value="ECO:0007669"/>
    <property type="project" value="UniProtKB-KW"/>
</dbReference>
<evidence type="ECO:0000313" key="1">
    <source>
        <dbReference type="EMBL" id="NVB76389.1"/>
    </source>
</evidence>
<dbReference type="AlphaFoldDB" id="A0A7Y6PIF7"/>
<feature type="non-terminal residue" evidence="1">
    <location>
        <position position="1"/>
    </location>
</feature>
<feature type="non-terminal residue" evidence="1">
    <location>
        <position position="123"/>
    </location>
</feature>
<dbReference type="Gene3D" id="2.70.98.70">
    <property type="match status" value="1"/>
</dbReference>
<evidence type="ECO:0000313" key="2">
    <source>
        <dbReference type="Proteomes" id="UP000524321"/>
    </source>
</evidence>
<proteinExistence type="predicted"/>
<reference evidence="1 2" key="1">
    <citation type="submission" date="2020-04" db="EMBL/GenBank/DDBJ databases">
        <authorList>
            <person name="Pieper L."/>
        </authorList>
    </citation>
    <scope>NUCLEOTIDE SEQUENCE [LARGE SCALE GENOMIC DNA]</scope>
    <source>
        <strain evidence="1 2">B33</strain>
    </source>
</reference>
<keyword evidence="1" id="KW-0378">Hydrolase</keyword>
<sequence>QANGKKEQENYFTALLKCLNPDLGNDKTEKKNVRVSVNSFFEDKPLALNPKVQPGKIEDYVSPLFYAPNVSWLVQRNGMHPRNSLMISLNGSEGNHMHANGISMELYGKGYVLGPDAGIGLFL</sequence>
<name>A0A7Y6PIF7_PHOVU</name>
<accession>A0A7Y6PIF7</accession>
<organism evidence="1 2">
    <name type="scientific">Phocaeicola vulgatus</name>
    <name type="common">Bacteroides vulgatus</name>
    <dbReference type="NCBI Taxonomy" id="821"/>
    <lineage>
        <taxon>Bacteria</taxon>
        <taxon>Pseudomonadati</taxon>
        <taxon>Bacteroidota</taxon>
        <taxon>Bacteroidia</taxon>
        <taxon>Bacteroidales</taxon>
        <taxon>Bacteroidaceae</taxon>
        <taxon>Phocaeicola</taxon>
    </lineage>
</organism>
<reference evidence="1 2" key="2">
    <citation type="submission" date="2020-07" db="EMBL/GenBank/DDBJ databases">
        <title>Bacterial metabolism rescues the inhibition of intestinal drug absorption by food and drug additives.</title>
        <authorList>
            <person name="Zou L."/>
            <person name="Spanogiannopoulos P."/>
            <person name="Chien H.-C."/>
            <person name="Pieper L.M."/>
            <person name="Cai W."/>
            <person name="Khuri N."/>
            <person name="Pottel J."/>
            <person name="Vora B."/>
            <person name="Ni Z."/>
            <person name="Tsakalozou E."/>
            <person name="Zhang W."/>
            <person name="Shoichet B.K."/>
            <person name="Giacomini K.M."/>
            <person name="Turnbaugh P.J."/>
        </authorList>
    </citation>
    <scope>NUCLEOTIDE SEQUENCE [LARGE SCALE GENOMIC DNA]</scope>
    <source>
        <strain evidence="1 2">B33</strain>
    </source>
</reference>
<dbReference type="Proteomes" id="UP000524321">
    <property type="component" value="Unassembled WGS sequence"/>
</dbReference>
<gene>
    <name evidence="1" type="ORF">HUV05_23430</name>
</gene>